<dbReference type="Gene3D" id="1.10.10.10">
    <property type="entry name" value="Winged helix-like DNA-binding domain superfamily/Winged helix DNA-binding domain"/>
    <property type="match status" value="1"/>
</dbReference>
<dbReference type="Proteomes" id="UP001549036">
    <property type="component" value="Unassembled WGS sequence"/>
</dbReference>
<dbReference type="Pfam" id="PF13565">
    <property type="entry name" value="HTH_32"/>
    <property type="match status" value="1"/>
</dbReference>
<gene>
    <name evidence="3" type="ORF">ABID26_007511</name>
</gene>
<protein>
    <submittedName>
        <fullName evidence="3">Transposase</fullName>
    </submittedName>
</protein>
<keyword evidence="1" id="KW-0563">Paired box</keyword>
<proteinExistence type="predicted"/>
<reference evidence="3 4" key="1">
    <citation type="submission" date="2024-06" db="EMBL/GenBank/DDBJ databases">
        <title>Genomic Encyclopedia of Type Strains, Phase IV (KMG-IV): sequencing the most valuable type-strain genomes for metagenomic binning, comparative biology and taxonomic classification.</title>
        <authorList>
            <person name="Goeker M."/>
        </authorList>
    </citation>
    <scope>NUCLEOTIDE SEQUENCE [LARGE SCALE GENOMIC DNA]</scope>
    <source>
        <strain evidence="3 4">DSM 29846</strain>
    </source>
</reference>
<keyword evidence="4" id="KW-1185">Reference proteome</keyword>
<dbReference type="SUPFAM" id="SSF46689">
    <property type="entry name" value="Homeodomain-like"/>
    <property type="match status" value="1"/>
</dbReference>
<evidence type="ECO:0000313" key="3">
    <source>
        <dbReference type="EMBL" id="MET3598079.1"/>
    </source>
</evidence>
<dbReference type="EMBL" id="JBEPLM010000059">
    <property type="protein sequence ID" value="MET3598079.1"/>
    <property type="molecule type" value="Genomic_DNA"/>
</dbReference>
<dbReference type="InterPro" id="IPR036388">
    <property type="entry name" value="WH-like_DNA-bd_sf"/>
</dbReference>
<feature type="non-terminal residue" evidence="3">
    <location>
        <position position="1"/>
    </location>
</feature>
<dbReference type="InterPro" id="IPR001523">
    <property type="entry name" value="Paired_dom"/>
</dbReference>
<accession>A0ABV2I5P5</accession>
<evidence type="ECO:0000256" key="1">
    <source>
        <dbReference type="ARBA" id="ARBA00022724"/>
    </source>
</evidence>
<evidence type="ECO:0000313" key="4">
    <source>
        <dbReference type="Proteomes" id="UP001549036"/>
    </source>
</evidence>
<dbReference type="InterPro" id="IPR009057">
    <property type="entry name" value="Homeodomain-like_sf"/>
</dbReference>
<dbReference type="PROSITE" id="PS51057">
    <property type="entry name" value="PAIRED_2"/>
    <property type="match status" value="1"/>
</dbReference>
<feature type="domain" description="Paired" evidence="2">
    <location>
        <begin position="19"/>
        <end position="139"/>
    </location>
</feature>
<evidence type="ECO:0000259" key="2">
    <source>
        <dbReference type="PROSITE" id="PS51057"/>
    </source>
</evidence>
<sequence>RAVQLLTESKRDSGEADFVIQDAGWIGGQHRMTRPLSNDLRERVVVAIAAGESCRTVAARFGIAVSSAVKWSQRYRASGSVAPGKMGGHRKRVLEPHRAFIVERINQTPHLSLHRLKDELAARGVKVSHDTVWQFLRREGLRFKKNSVGP</sequence>
<organism evidence="3 4">
    <name type="scientific">Mesorhizobium shonense</name>
    <dbReference type="NCBI Taxonomy" id="1209948"/>
    <lineage>
        <taxon>Bacteria</taxon>
        <taxon>Pseudomonadati</taxon>
        <taxon>Pseudomonadota</taxon>
        <taxon>Alphaproteobacteria</taxon>
        <taxon>Hyphomicrobiales</taxon>
        <taxon>Phyllobacteriaceae</taxon>
        <taxon>Mesorhizobium</taxon>
    </lineage>
</organism>
<name>A0ABV2I5P5_9HYPH</name>
<comment type="caution">
    <text evidence="3">The sequence shown here is derived from an EMBL/GenBank/DDBJ whole genome shotgun (WGS) entry which is preliminary data.</text>
</comment>